<evidence type="ECO:0000256" key="14">
    <source>
        <dbReference type="PROSITE-ProRule" id="PRU01360"/>
    </source>
</evidence>
<evidence type="ECO:0000256" key="2">
    <source>
        <dbReference type="ARBA" id="ARBA00009810"/>
    </source>
</evidence>
<dbReference type="InterPro" id="IPR010105">
    <property type="entry name" value="TonB_sidphr_rcpt"/>
</dbReference>
<dbReference type="PROSITE" id="PS52016">
    <property type="entry name" value="TONB_DEPENDENT_REC_3"/>
    <property type="match status" value="1"/>
</dbReference>
<evidence type="ECO:0000256" key="15">
    <source>
        <dbReference type="RuleBase" id="RU003357"/>
    </source>
</evidence>
<comment type="similarity">
    <text evidence="2 14 15">Belongs to the TonB-dependent receptor family.</text>
</comment>
<dbReference type="SUPFAM" id="SSF56935">
    <property type="entry name" value="Porins"/>
    <property type="match status" value="1"/>
</dbReference>
<keyword evidence="12 19" id="KW-0675">Receptor</keyword>
<dbReference type="InterPro" id="IPR000531">
    <property type="entry name" value="Beta-barrel_TonB"/>
</dbReference>
<dbReference type="Proteomes" id="UP000245890">
    <property type="component" value="Unassembled WGS sequence"/>
</dbReference>
<dbReference type="Gene3D" id="2.170.130.10">
    <property type="entry name" value="TonB-dependent receptor, plug domain"/>
    <property type="match status" value="1"/>
</dbReference>
<evidence type="ECO:0000259" key="18">
    <source>
        <dbReference type="Pfam" id="PF07715"/>
    </source>
</evidence>
<dbReference type="RefSeq" id="WP_116468450.1">
    <property type="nucleotide sequence ID" value="NZ_QENQ01000001.1"/>
</dbReference>
<dbReference type="Pfam" id="PF07715">
    <property type="entry name" value="Plug"/>
    <property type="match status" value="1"/>
</dbReference>
<evidence type="ECO:0000256" key="9">
    <source>
        <dbReference type="ARBA" id="ARBA00023065"/>
    </source>
</evidence>
<feature type="domain" description="TonB-dependent receptor plug" evidence="18">
    <location>
        <begin position="58"/>
        <end position="154"/>
    </location>
</feature>
<evidence type="ECO:0000313" key="20">
    <source>
        <dbReference type="Proteomes" id="UP000245890"/>
    </source>
</evidence>
<evidence type="ECO:0000256" key="16">
    <source>
        <dbReference type="SAM" id="SignalP"/>
    </source>
</evidence>
<accession>A0A2U0SCA8</accession>
<protein>
    <submittedName>
        <fullName evidence="19">TonB-dependent siderophore receptor</fullName>
    </submittedName>
</protein>
<evidence type="ECO:0000256" key="13">
    <source>
        <dbReference type="ARBA" id="ARBA00023237"/>
    </source>
</evidence>
<dbReference type="AlphaFoldDB" id="A0A2U0SCA8"/>
<dbReference type="GO" id="GO:0015344">
    <property type="term" value="F:siderophore uptake transmembrane transporter activity"/>
    <property type="evidence" value="ECO:0007669"/>
    <property type="project" value="TreeGrafter"/>
</dbReference>
<evidence type="ECO:0000256" key="6">
    <source>
        <dbReference type="ARBA" id="ARBA00022692"/>
    </source>
</evidence>
<dbReference type="InterPro" id="IPR012910">
    <property type="entry name" value="Plug_dom"/>
</dbReference>
<keyword evidence="6 14" id="KW-0812">Transmembrane</keyword>
<evidence type="ECO:0000256" key="7">
    <source>
        <dbReference type="ARBA" id="ARBA00022729"/>
    </source>
</evidence>
<sequence length="693" mass="74282">MLKTRMLATLACTVAPVAVHAQDKPAQGWTADAIVVTGQRETYAMPQTTTATRTATPVEKIPQSIQTITRTLIEEQDLQTLPDALVNVSGVVPTSIEQTVLQPTLIRGFAVNYYIDGVPTYQLPAGVGDPGTLVNVERIDVAKGPTATLYGGGSGAPLSGIINLVSRDPYDRLGVKLTARAGSFGTVGAEGDVNLPLMAGVALRVTGMIDSADSYVDFVSRDRRAIFPTLAIGLGTDTSLVVRGRYSRVEQTEYAGLPVSLLAPAAVIDRATYAGSRDMPRTWIENKGLTGSLTHRFSDRVEANLTVARTITSFEERGSFPYGQISGTIYNFGTAYLPSESKKTYATGTVTARFGEGGLRQTILVGADYDHTRYFGAMYFNPAWATIDYAQPLPAPNFGGDPPFYFDQHDRLESFAFFAQDQIGIGDRLDVTLGLRWTHIKVASNVGVATEDTAEKVTPRVGATFRLVDGISLFGGYAEGFQGVVGGGFYTITPKPETSQAWEGGIKFAAPIKGLTGTAALYQITRQNVVTADPVIPFANIQTGEQRARGAELDLIYEPVPSVSLLFNYAYTDAKVTKDNSLPVGDRLRAVPAHSGRLAARYRFRDGALRGFSLGSGVTAVSRRELTLPNTVSIQGMALVDAQAAYDLGPVTLSLSVTNLLGNDGLEPYQYFGGPYVIPTQPRSAFLTLKGAF</sequence>
<dbReference type="PANTHER" id="PTHR32552:SF68">
    <property type="entry name" value="FERRICHROME OUTER MEMBRANE TRANSPORTER_PHAGE RECEPTOR"/>
    <property type="match status" value="1"/>
</dbReference>
<dbReference type="NCBIfam" id="TIGR01783">
    <property type="entry name" value="TonB-siderophor"/>
    <property type="match status" value="1"/>
</dbReference>
<feature type="signal peptide" evidence="16">
    <location>
        <begin position="1"/>
        <end position="21"/>
    </location>
</feature>
<keyword evidence="3 14" id="KW-0813">Transport</keyword>
<keyword evidence="8" id="KW-0408">Iron</keyword>
<dbReference type="EMBL" id="QENQ01000001">
    <property type="protein sequence ID" value="PVX29008.1"/>
    <property type="molecule type" value="Genomic_DNA"/>
</dbReference>
<dbReference type="PANTHER" id="PTHR32552">
    <property type="entry name" value="FERRICHROME IRON RECEPTOR-RELATED"/>
    <property type="match status" value="1"/>
</dbReference>
<keyword evidence="10 15" id="KW-0798">TonB box</keyword>
<dbReference type="Gene3D" id="2.40.170.20">
    <property type="entry name" value="TonB-dependent receptor, beta-barrel domain"/>
    <property type="match status" value="1"/>
</dbReference>
<keyword evidence="20" id="KW-1185">Reference proteome</keyword>
<organism evidence="19 20">
    <name type="scientific">Sphingomonas pokkalii</name>
    <dbReference type="NCBI Taxonomy" id="2175090"/>
    <lineage>
        <taxon>Bacteria</taxon>
        <taxon>Pseudomonadati</taxon>
        <taxon>Pseudomonadota</taxon>
        <taxon>Alphaproteobacteria</taxon>
        <taxon>Sphingomonadales</taxon>
        <taxon>Sphingomonadaceae</taxon>
        <taxon>Sphingomonas</taxon>
    </lineage>
</organism>
<keyword evidence="5" id="KW-0410">Iron transport</keyword>
<dbReference type="GO" id="GO:0015891">
    <property type="term" value="P:siderophore transport"/>
    <property type="evidence" value="ECO:0007669"/>
    <property type="project" value="InterPro"/>
</dbReference>
<evidence type="ECO:0000256" key="11">
    <source>
        <dbReference type="ARBA" id="ARBA00023136"/>
    </source>
</evidence>
<evidence type="ECO:0000256" key="10">
    <source>
        <dbReference type="ARBA" id="ARBA00023077"/>
    </source>
</evidence>
<dbReference type="InterPro" id="IPR036942">
    <property type="entry name" value="Beta-barrel_TonB_sf"/>
</dbReference>
<evidence type="ECO:0000259" key="17">
    <source>
        <dbReference type="Pfam" id="PF00593"/>
    </source>
</evidence>
<evidence type="ECO:0000256" key="5">
    <source>
        <dbReference type="ARBA" id="ARBA00022496"/>
    </source>
</evidence>
<keyword evidence="4 14" id="KW-1134">Transmembrane beta strand</keyword>
<dbReference type="GO" id="GO:0009279">
    <property type="term" value="C:cell outer membrane"/>
    <property type="evidence" value="ECO:0007669"/>
    <property type="project" value="UniProtKB-SubCell"/>
</dbReference>
<name>A0A2U0SCA8_9SPHN</name>
<keyword evidence="9" id="KW-0406">Ion transport</keyword>
<comment type="caution">
    <text evidence="19">The sequence shown here is derived from an EMBL/GenBank/DDBJ whole genome shotgun (WGS) entry which is preliminary data.</text>
</comment>
<keyword evidence="7 16" id="KW-0732">Signal</keyword>
<dbReference type="Pfam" id="PF00593">
    <property type="entry name" value="TonB_dep_Rec_b-barrel"/>
    <property type="match status" value="1"/>
</dbReference>
<dbReference type="GO" id="GO:0038023">
    <property type="term" value="F:signaling receptor activity"/>
    <property type="evidence" value="ECO:0007669"/>
    <property type="project" value="InterPro"/>
</dbReference>
<reference evidence="19 20" key="1">
    <citation type="submission" date="2018-05" db="EMBL/GenBank/DDBJ databases">
        <title>Description of Sphingomonas pokkalii sp nov, isolated from the rhizosphere of saline tolerant pokkali rice and its draft genome analysis.</title>
        <authorList>
            <person name="Menon R."/>
            <person name="Kumari S."/>
            <person name="Rameshkumar N."/>
        </authorList>
    </citation>
    <scope>NUCLEOTIDE SEQUENCE [LARGE SCALE GENOMIC DNA]</scope>
    <source>
        <strain evidence="19 20">L3B27</strain>
    </source>
</reference>
<keyword evidence="13 14" id="KW-0998">Cell outer membrane</keyword>
<comment type="subcellular location">
    <subcellularLocation>
        <location evidence="1 14">Cell outer membrane</location>
        <topology evidence="1 14">Multi-pass membrane protein</topology>
    </subcellularLocation>
</comment>
<dbReference type="InterPro" id="IPR039426">
    <property type="entry name" value="TonB-dep_rcpt-like"/>
</dbReference>
<dbReference type="CDD" id="cd01347">
    <property type="entry name" value="ligand_gated_channel"/>
    <property type="match status" value="1"/>
</dbReference>
<keyword evidence="11 14" id="KW-0472">Membrane</keyword>
<gene>
    <name evidence="19" type="ORF">DD559_06390</name>
</gene>
<feature type="domain" description="TonB-dependent receptor-like beta-barrel" evidence="17">
    <location>
        <begin position="233"/>
        <end position="660"/>
    </location>
</feature>
<dbReference type="OrthoDB" id="9760333at2"/>
<feature type="chain" id="PRO_5015419901" evidence="16">
    <location>
        <begin position="22"/>
        <end position="693"/>
    </location>
</feature>
<evidence type="ECO:0000256" key="1">
    <source>
        <dbReference type="ARBA" id="ARBA00004571"/>
    </source>
</evidence>
<dbReference type="InterPro" id="IPR037066">
    <property type="entry name" value="Plug_dom_sf"/>
</dbReference>
<evidence type="ECO:0000256" key="12">
    <source>
        <dbReference type="ARBA" id="ARBA00023170"/>
    </source>
</evidence>
<evidence type="ECO:0000256" key="3">
    <source>
        <dbReference type="ARBA" id="ARBA00022448"/>
    </source>
</evidence>
<evidence type="ECO:0000256" key="4">
    <source>
        <dbReference type="ARBA" id="ARBA00022452"/>
    </source>
</evidence>
<evidence type="ECO:0000256" key="8">
    <source>
        <dbReference type="ARBA" id="ARBA00023004"/>
    </source>
</evidence>
<proteinExistence type="inferred from homology"/>
<evidence type="ECO:0000313" key="19">
    <source>
        <dbReference type="EMBL" id="PVX29008.1"/>
    </source>
</evidence>